<dbReference type="RefSeq" id="WP_282212613.1">
    <property type="nucleotide sequence ID" value="NZ_CP118247.1"/>
</dbReference>
<comment type="cofactor">
    <cofactor evidence="1">
        <name>heme</name>
        <dbReference type="ChEBI" id="CHEBI:30413"/>
    </cofactor>
</comment>
<evidence type="ECO:0000313" key="4">
    <source>
        <dbReference type="Proteomes" id="UP001222118"/>
    </source>
</evidence>
<dbReference type="PANTHER" id="PTHR46696">
    <property type="entry name" value="P450, PUTATIVE (EUROFUNG)-RELATED"/>
    <property type="match status" value="1"/>
</dbReference>
<keyword evidence="4" id="KW-1185">Reference proteome</keyword>
<dbReference type="SUPFAM" id="SSF48264">
    <property type="entry name" value="Cytochrome P450"/>
    <property type="match status" value="1"/>
</dbReference>
<sequence length="215" mass="24750">MRTIRSLLNRFGITRQNTPEERTLLERYEPDHPQFVADPYPTYRWLRENEPVHRAPNGAFVLTRYDDVVAALANPALGNAPARYAVVHSRNRDNYVCADMANNILPFLDDPAHAGPRRAVARSFTGHLKSMPPDYQGFAQHCLERLQGRSDVELIKDFATPFVLKTICSILGFPDTDGDQLKAHSEYFFICSQKFPLKPRAWKWTTNWRPSDIMF</sequence>
<dbReference type="Gene3D" id="3.30.43.20">
    <property type="match status" value="1"/>
</dbReference>
<evidence type="ECO:0008006" key="5">
    <source>
        <dbReference type="Google" id="ProtNLM"/>
    </source>
</evidence>
<proteinExistence type="inferred from homology"/>
<comment type="similarity">
    <text evidence="2">Belongs to the cytochrome P450 family.</text>
</comment>
<dbReference type="Gene3D" id="1.10.630.10">
    <property type="entry name" value="Cytochrome P450"/>
    <property type="match status" value="1"/>
</dbReference>
<dbReference type="Proteomes" id="UP001222118">
    <property type="component" value="Chromosome"/>
</dbReference>
<dbReference type="EMBL" id="CP118247">
    <property type="protein sequence ID" value="WDR07100.1"/>
    <property type="molecule type" value="Genomic_DNA"/>
</dbReference>
<name>A0ABY7Z0D4_9HYPH</name>
<gene>
    <name evidence="3" type="ORF">PSQ90_06610</name>
</gene>
<evidence type="ECO:0000256" key="1">
    <source>
        <dbReference type="ARBA" id="ARBA00001971"/>
    </source>
</evidence>
<evidence type="ECO:0000256" key="2">
    <source>
        <dbReference type="ARBA" id="ARBA00010617"/>
    </source>
</evidence>
<accession>A0ABY7Z0D4</accession>
<evidence type="ECO:0000313" key="3">
    <source>
        <dbReference type="EMBL" id="WDR07100.1"/>
    </source>
</evidence>
<protein>
    <recommendedName>
        <fullName evidence="5">Cytochrome P450</fullName>
    </recommendedName>
</protein>
<reference evidence="3 4" key="1">
    <citation type="submission" date="2023-02" db="EMBL/GenBank/DDBJ databases">
        <title>Devosia chondri sp. nov., isolated from the phycosphere of marine algae.</title>
        <authorList>
            <person name="Kim J.M."/>
            <person name="Lee J.K."/>
            <person name="Choi B.J."/>
            <person name="Bayburt H."/>
            <person name="Jeon C.O."/>
        </authorList>
    </citation>
    <scope>NUCLEOTIDE SEQUENCE [LARGE SCALE GENOMIC DNA]</scope>
    <source>
        <strain evidence="3 4">G2-5</strain>
    </source>
</reference>
<organism evidence="3 4">
    <name type="scientific">Devosia rhodophyticola</name>
    <dbReference type="NCBI Taxonomy" id="3026423"/>
    <lineage>
        <taxon>Bacteria</taxon>
        <taxon>Pseudomonadati</taxon>
        <taxon>Pseudomonadota</taxon>
        <taxon>Alphaproteobacteria</taxon>
        <taxon>Hyphomicrobiales</taxon>
        <taxon>Devosiaceae</taxon>
        <taxon>Devosia</taxon>
    </lineage>
</organism>
<dbReference type="PANTHER" id="PTHR46696:SF1">
    <property type="entry name" value="CYTOCHROME P450 YJIB-RELATED"/>
    <property type="match status" value="1"/>
</dbReference>
<dbReference type="InterPro" id="IPR036396">
    <property type="entry name" value="Cyt_P450_sf"/>
</dbReference>